<comment type="subunit">
    <text evidence="4">The methyltransferase is composed of M and S polypeptides.</text>
</comment>
<dbReference type="AlphaFoldDB" id="A0A510Y7Q5"/>
<keyword evidence="8" id="KW-1185">Reference proteome</keyword>
<comment type="caution">
    <text evidence="7">The sequence shown here is derived from an EMBL/GenBank/DDBJ whole genome shotgun (WGS) entry which is preliminary data.</text>
</comment>
<sequence length="457" mass="52275">MSIKKESGVEWIGKIPKHWKVERLKNSVENSRNGVWGEEPKGNKLDYPCVRVADFDRDNLSVQNKELTIRNIEMSNIESVLLVHGDLLIEKSGGGEKQPVGFVVQYTKNHPAVYANFIAKLSINDKIAVSGYLKYLHATLYNQGLTKRSIKQTTGIQNLDLQSYLNEIVVYPNISEQSIIANYLDQKTSEIDKLIADKEKLIELLKEKRQAIITETVTKGLNPNVKMKDSGMEWLGEIPEHWKTSKVKYTTYVKGRIGWQGLRFEEFVDEGPYLITGMHFKNDSVNWEACYHISQERYEEAPEIQIKEGDLLLTKDGTIGKLAYINYLPGKASLNSHLLVMRPSKNLYKNKFMYWYMKSISFINFININQSGTTFAGISQQSIENLSFPLPGLEEQEKIVNHLDNEISMVNKSIEMVSEQINKLKEYRQSLIYEAVTGKIDVQEMMNEAGQEEVPSS</sequence>
<dbReference type="PANTHER" id="PTHR43140">
    <property type="entry name" value="TYPE-1 RESTRICTION ENZYME ECOKI SPECIFICITY PROTEIN"/>
    <property type="match status" value="1"/>
</dbReference>
<dbReference type="GO" id="GO:0003677">
    <property type="term" value="F:DNA binding"/>
    <property type="evidence" value="ECO:0007669"/>
    <property type="project" value="UniProtKB-KW"/>
</dbReference>
<gene>
    <name evidence="7" type="ORF">MHA01_23130</name>
</gene>
<dbReference type="InterPro" id="IPR000055">
    <property type="entry name" value="Restrct_endonuc_typeI_TRD"/>
</dbReference>
<feature type="domain" description="Type I restriction modification DNA specificity" evidence="6">
    <location>
        <begin position="266"/>
        <end position="412"/>
    </location>
</feature>
<feature type="coiled-coil region" evidence="5">
    <location>
        <begin position="184"/>
        <end position="215"/>
    </location>
</feature>
<protein>
    <submittedName>
        <fullName evidence="7">Type I restriction endonuclease subunit S</fullName>
    </submittedName>
</protein>
<dbReference type="OrthoDB" id="9795776at2"/>
<dbReference type="InterPro" id="IPR051212">
    <property type="entry name" value="Type-I_RE_S_subunit"/>
</dbReference>
<evidence type="ECO:0000256" key="3">
    <source>
        <dbReference type="ARBA" id="ARBA00023125"/>
    </source>
</evidence>
<dbReference type="RefSeq" id="WP_094908712.1">
    <property type="nucleotide sequence ID" value="NZ_BJUN01000014.1"/>
</dbReference>
<dbReference type="GO" id="GO:0004519">
    <property type="term" value="F:endonuclease activity"/>
    <property type="evidence" value="ECO:0007669"/>
    <property type="project" value="UniProtKB-KW"/>
</dbReference>
<dbReference type="PANTHER" id="PTHR43140:SF1">
    <property type="entry name" value="TYPE I RESTRICTION ENZYME ECOKI SPECIFICITY SUBUNIT"/>
    <property type="match status" value="1"/>
</dbReference>
<comment type="similarity">
    <text evidence="1">Belongs to the type-I restriction system S methylase family.</text>
</comment>
<evidence type="ECO:0000313" key="8">
    <source>
        <dbReference type="Proteomes" id="UP000321051"/>
    </source>
</evidence>
<keyword evidence="3" id="KW-0238">DNA-binding</keyword>
<keyword evidence="2" id="KW-0680">Restriction system</keyword>
<dbReference type="EMBL" id="BJUN01000014">
    <property type="protein sequence ID" value="GEK59408.1"/>
    <property type="molecule type" value="Genomic_DNA"/>
</dbReference>
<evidence type="ECO:0000256" key="1">
    <source>
        <dbReference type="ARBA" id="ARBA00010923"/>
    </source>
</evidence>
<dbReference type="Gene3D" id="3.90.220.20">
    <property type="entry name" value="DNA methylase specificity domains"/>
    <property type="match status" value="2"/>
</dbReference>
<accession>A0A510Y7Q5</accession>
<dbReference type="Proteomes" id="UP000321051">
    <property type="component" value="Unassembled WGS sequence"/>
</dbReference>
<reference evidence="7 8" key="1">
    <citation type="submission" date="2019-07" db="EMBL/GenBank/DDBJ databases">
        <title>Whole genome shotgun sequence of Marinococcus halophilus NBRC 102359.</title>
        <authorList>
            <person name="Hosoyama A."/>
            <person name="Uohara A."/>
            <person name="Ohji S."/>
            <person name="Ichikawa N."/>
        </authorList>
    </citation>
    <scope>NUCLEOTIDE SEQUENCE [LARGE SCALE GENOMIC DNA]</scope>
    <source>
        <strain evidence="7 8">NBRC 102359</strain>
    </source>
</reference>
<dbReference type="GO" id="GO:0009307">
    <property type="term" value="P:DNA restriction-modification system"/>
    <property type="evidence" value="ECO:0007669"/>
    <property type="project" value="UniProtKB-KW"/>
</dbReference>
<evidence type="ECO:0000259" key="6">
    <source>
        <dbReference type="Pfam" id="PF01420"/>
    </source>
</evidence>
<keyword evidence="7" id="KW-0255">Endonuclease</keyword>
<evidence type="ECO:0000313" key="7">
    <source>
        <dbReference type="EMBL" id="GEK59408.1"/>
    </source>
</evidence>
<proteinExistence type="inferred from homology"/>
<dbReference type="Pfam" id="PF01420">
    <property type="entry name" value="Methylase_S"/>
    <property type="match status" value="1"/>
</dbReference>
<evidence type="ECO:0000256" key="5">
    <source>
        <dbReference type="SAM" id="Coils"/>
    </source>
</evidence>
<dbReference type="SUPFAM" id="SSF116734">
    <property type="entry name" value="DNA methylase specificity domain"/>
    <property type="match status" value="2"/>
</dbReference>
<name>A0A510Y7Q5_MARHA</name>
<organism evidence="7 8">
    <name type="scientific">Marinococcus halophilus</name>
    <dbReference type="NCBI Taxonomy" id="1371"/>
    <lineage>
        <taxon>Bacteria</taxon>
        <taxon>Bacillati</taxon>
        <taxon>Bacillota</taxon>
        <taxon>Bacilli</taxon>
        <taxon>Bacillales</taxon>
        <taxon>Bacillaceae</taxon>
        <taxon>Marinococcus</taxon>
    </lineage>
</organism>
<dbReference type="Gene3D" id="1.10.287.1120">
    <property type="entry name" value="Bipartite methylase S protein"/>
    <property type="match status" value="1"/>
</dbReference>
<evidence type="ECO:0000256" key="4">
    <source>
        <dbReference type="ARBA" id="ARBA00038652"/>
    </source>
</evidence>
<keyword evidence="5" id="KW-0175">Coiled coil</keyword>
<keyword evidence="7" id="KW-0540">Nuclease</keyword>
<evidence type="ECO:0000256" key="2">
    <source>
        <dbReference type="ARBA" id="ARBA00022747"/>
    </source>
</evidence>
<dbReference type="InterPro" id="IPR044946">
    <property type="entry name" value="Restrct_endonuc_typeI_TRD_sf"/>
</dbReference>
<keyword evidence="7" id="KW-0378">Hydrolase</keyword>